<dbReference type="AlphaFoldDB" id="A0A1B7INK3"/>
<dbReference type="InterPro" id="IPR008966">
    <property type="entry name" value="Adhesion_dom_sf"/>
</dbReference>
<dbReference type="EMBL" id="LXER01000020">
    <property type="protein sequence ID" value="OAT31258.1"/>
    <property type="molecule type" value="Genomic_DNA"/>
</dbReference>
<proteinExistence type="predicted"/>
<dbReference type="SUPFAM" id="SSF49401">
    <property type="entry name" value="Bacterial adhesins"/>
    <property type="match status" value="1"/>
</dbReference>
<feature type="domain" description="Fimbrial-type adhesion" evidence="1">
    <location>
        <begin position="26"/>
        <end position="158"/>
    </location>
</feature>
<organism evidence="2 3">
    <name type="scientific">Buttiauxella brennerae ATCC 51605</name>
    <dbReference type="NCBI Taxonomy" id="1354251"/>
    <lineage>
        <taxon>Bacteria</taxon>
        <taxon>Pseudomonadati</taxon>
        <taxon>Pseudomonadota</taxon>
        <taxon>Gammaproteobacteria</taxon>
        <taxon>Enterobacterales</taxon>
        <taxon>Enterobacteriaceae</taxon>
        <taxon>Buttiauxella</taxon>
    </lineage>
</organism>
<accession>A0A1B7INK3</accession>
<dbReference type="PATRIC" id="fig|1354251.4.peg.2670"/>
<keyword evidence="3" id="KW-1185">Reference proteome</keyword>
<evidence type="ECO:0000259" key="1">
    <source>
        <dbReference type="Pfam" id="PF00419"/>
    </source>
</evidence>
<dbReference type="GO" id="GO:0009289">
    <property type="term" value="C:pilus"/>
    <property type="evidence" value="ECO:0007669"/>
    <property type="project" value="InterPro"/>
</dbReference>
<gene>
    <name evidence="2" type="ORF">M975_2589</name>
</gene>
<name>A0A1B7INK3_9ENTR</name>
<dbReference type="InterPro" id="IPR000259">
    <property type="entry name" value="Adhesion_dom_fimbrial"/>
</dbReference>
<protein>
    <recommendedName>
        <fullName evidence="1">Fimbrial-type adhesion domain-containing protein</fullName>
    </recommendedName>
</protein>
<reference evidence="2 3" key="1">
    <citation type="submission" date="2016-04" db="EMBL/GenBank/DDBJ databases">
        <title>ATOL: Assembling a taxonomically balanced genome-scale reconstruction of the evolutionary history of the Enterobacteriaceae.</title>
        <authorList>
            <person name="Plunkett G.III."/>
            <person name="Neeno-Eckwall E.C."/>
            <person name="Glasner J.D."/>
            <person name="Perna N.T."/>
        </authorList>
    </citation>
    <scope>NUCLEOTIDE SEQUENCE [LARGE SCALE GENOMIC DNA]</scope>
    <source>
        <strain evidence="2 3">ATCC 51605</strain>
    </source>
</reference>
<dbReference type="InterPro" id="IPR036937">
    <property type="entry name" value="Adhesion_dom_fimbrial_sf"/>
</dbReference>
<dbReference type="GO" id="GO:0007155">
    <property type="term" value="P:cell adhesion"/>
    <property type="evidence" value="ECO:0007669"/>
    <property type="project" value="InterPro"/>
</dbReference>
<dbReference type="Pfam" id="PF00419">
    <property type="entry name" value="Fimbrial"/>
    <property type="match status" value="1"/>
</dbReference>
<comment type="caution">
    <text evidence="2">The sequence shown here is derived from an EMBL/GenBank/DDBJ whole genome shotgun (WGS) entry which is preliminary data.</text>
</comment>
<dbReference type="Gene3D" id="2.60.40.1090">
    <property type="entry name" value="Fimbrial-type adhesion domain"/>
    <property type="match status" value="1"/>
</dbReference>
<dbReference type="Proteomes" id="UP000078410">
    <property type="component" value="Unassembled WGS sequence"/>
</dbReference>
<evidence type="ECO:0000313" key="2">
    <source>
        <dbReference type="EMBL" id="OAT31258.1"/>
    </source>
</evidence>
<sequence>MNIAWANGPIAAGVKLTADGYGTAVHITGTVLPPFPCKINNDQASPIVDFGSDVRTDLIDGKTYDTKVLPVKVTCDGDPGAVMQFSLKGTATDFDSAALKTNIDGLGIKIYNGADAMDINSWGNINYDEPLNLTVVPVKSKLANLQGGDFSTTGTLIMRIE</sequence>
<evidence type="ECO:0000313" key="3">
    <source>
        <dbReference type="Proteomes" id="UP000078410"/>
    </source>
</evidence>